<keyword evidence="3" id="KW-0378">Hydrolase</keyword>
<reference evidence="3" key="1">
    <citation type="submission" date="2020-02" db="EMBL/GenBank/DDBJ databases">
        <authorList>
            <person name="Shen X.-R."/>
            <person name="Zhang Y.-X."/>
        </authorList>
    </citation>
    <scope>NUCLEOTIDE SEQUENCE</scope>
    <source>
        <strain evidence="3">SYP-B3998</strain>
    </source>
</reference>
<organism evidence="3">
    <name type="scientific">Paenibacillus sp. SYP-B3998</name>
    <dbReference type="NCBI Taxonomy" id="2678564"/>
    <lineage>
        <taxon>Bacteria</taxon>
        <taxon>Bacillati</taxon>
        <taxon>Bacillota</taxon>
        <taxon>Bacilli</taxon>
        <taxon>Bacillales</taxon>
        <taxon>Paenibacillaceae</taxon>
        <taxon>Paenibacillus</taxon>
    </lineage>
</organism>
<name>A0A6G3ZZT7_9BACL</name>
<feature type="domain" description="AB hydrolase-1" evidence="2">
    <location>
        <begin position="60"/>
        <end position="165"/>
    </location>
</feature>
<feature type="signal peptide" evidence="1">
    <location>
        <begin position="1"/>
        <end position="23"/>
    </location>
</feature>
<dbReference type="InterPro" id="IPR000073">
    <property type="entry name" value="AB_hydrolase_1"/>
</dbReference>
<dbReference type="GO" id="GO:0016787">
    <property type="term" value="F:hydrolase activity"/>
    <property type="evidence" value="ECO:0007669"/>
    <property type="project" value="UniProtKB-KW"/>
</dbReference>
<dbReference type="Pfam" id="PF00561">
    <property type="entry name" value="Abhydrolase_1"/>
    <property type="match status" value="1"/>
</dbReference>
<feature type="chain" id="PRO_5026170056" evidence="1">
    <location>
        <begin position="24"/>
        <end position="275"/>
    </location>
</feature>
<sequence>MKKVLSVALSVLLMVFLCVPAFASDTKPKPHSDFEGKVNIGAIGLYVNIKGSANRDKGEPAVVFESGRDQDHTVWKAVQDSISQKTQTVSYDRADLGQSDSSNVEYSANNQAEQLHALLKKSHVKAPYVLVTHSYGSAITRVFVDKYSEEVAGVVLVDAAHEDQEKEITDKYLDPENAKAFKAGWIHEGGYPAIVKTLAEMAAVKSNDSLRDIPLEIVTADDHRLGPDVEAKWQALQKSFLGLSDYSHQTIVSSYHYIAQDHPEFVITAINAIIQ</sequence>
<keyword evidence="1" id="KW-0732">Signal</keyword>
<dbReference type="PANTHER" id="PTHR43139">
    <property type="entry name" value="SI:DKEY-122A22.2"/>
    <property type="match status" value="1"/>
</dbReference>
<dbReference type="PANTHER" id="PTHR43139:SF52">
    <property type="entry name" value="SI:DKEY-122A22.2"/>
    <property type="match status" value="1"/>
</dbReference>
<dbReference type="AlphaFoldDB" id="A0A6G3ZZT7"/>
<comment type="caution">
    <text evidence="3">The sequence shown here is derived from an EMBL/GenBank/DDBJ whole genome shotgun (WGS) entry which is preliminary data.</text>
</comment>
<dbReference type="Gene3D" id="3.40.50.1820">
    <property type="entry name" value="alpha/beta hydrolase"/>
    <property type="match status" value="1"/>
</dbReference>
<protein>
    <submittedName>
        <fullName evidence="3">Alpha/beta hydrolase</fullName>
    </submittedName>
</protein>
<accession>A0A6G3ZZT7</accession>
<dbReference type="InterPro" id="IPR052370">
    <property type="entry name" value="Meta-cleavage_hydrolase"/>
</dbReference>
<evidence type="ECO:0000256" key="1">
    <source>
        <dbReference type="SAM" id="SignalP"/>
    </source>
</evidence>
<gene>
    <name evidence="3" type="ORF">GK047_16600</name>
</gene>
<dbReference type="EMBL" id="JAAIKC010000006">
    <property type="protein sequence ID" value="NEW07625.1"/>
    <property type="molecule type" value="Genomic_DNA"/>
</dbReference>
<proteinExistence type="predicted"/>
<dbReference type="SUPFAM" id="SSF53474">
    <property type="entry name" value="alpha/beta-Hydrolases"/>
    <property type="match status" value="1"/>
</dbReference>
<dbReference type="InterPro" id="IPR029058">
    <property type="entry name" value="AB_hydrolase_fold"/>
</dbReference>
<dbReference type="RefSeq" id="WP_163948946.1">
    <property type="nucleotide sequence ID" value="NZ_JAAIKC010000006.1"/>
</dbReference>
<evidence type="ECO:0000313" key="3">
    <source>
        <dbReference type="EMBL" id="NEW07625.1"/>
    </source>
</evidence>
<evidence type="ECO:0000259" key="2">
    <source>
        <dbReference type="Pfam" id="PF00561"/>
    </source>
</evidence>